<gene>
    <name evidence="2" type="ORF">IOQ59_17865</name>
</gene>
<dbReference type="Pfam" id="PF08670">
    <property type="entry name" value="MEKHLA"/>
    <property type="match status" value="1"/>
</dbReference>
<dbReference type="Proteomes" id="UP000640333">
    <property type="component" value="Unassembled WGS sequence"/>
</dbReference>
<evidence type="ECO:0000259" key="1">
    <source>
        <dbReference type="Pfam" id="PF08670"/>
    </source>
</evidence>
<dbReference type="AlphaFoldDB" id="A0A8J7K853"/>
<evidence type="ECO:0000313" key="3">
    <source>
        <dbReference type="Proteomes" id="UP000640333"/>
    </source>
</evidence>
<dbReference type="SUPFAM" id="SSF55785">
    <property type="entry name" value="PYP-like sensor domain (PAS domain)"/>
    <property type="match status" value="1"/>
</dbReference>
<protein>
    <submittedName>
        <fullName evidence="2">MEKHLA domain-containing protein</fullName>
    </submittedName>
</protein>
<organism evidence="2 3">
    <name type="scientific">Pontibacterium sinense</name>
    <dbReference type="NCBI Taxonomy" id="2781979"/>
    <lineage>
        <taxon>Bacteria</taxon>
        <taxon>Pseudomonadati</taxon>
        <taxon>Pseudomonadota</taxon>
        <taxon>Gammaproteobacteria</taxon>
        <taxon>Oceanospirillales</taxon>
        <taxon>Oceanospirillaceae</taxon>
        <taxon>Pontibacterium</taxon>
    </lineage>
</organism>
<sequence length="158" mass="17946">MSPMQPWQNESIIHLSQIIIQSFRERLGHPLNNLPATATGQELAQALYEAPFVILAHDGATDPCFTYANLTAQQLWELEWEEFIGMPSRYSAEPDLREVRAAMLERVQRDGYIDDYRGIRISKTGQRFELGKTVVWNLQDTEGVACGQAATFSEWTAL</sequence>
<reference evidence="2" key="1">
    <citation type="submission" date="2020-10" db="EMBL/GenBank/DDBJ databases">
        <title>Bacterium isolated from coastal waters sediment.</title>
        <authorList>
            <person name="Chen R.-J."/>
            <person name="Lu D.-C."/>
            <person name="Zhu K.-L."/>
            <person name="Du Z.-J."/>
        </authorList>
    </citation>
    <scope>NUCLEOTIDE SEQUENCE</scope>
    <source>
        <strain evidence="2">N1Y112</strain>
    </source>
</reference>
<proteinExistence type="predicted"/>
<feature type="domain" description="MEKHLA" evidence="1">
    <location>
        <begin position="14"/>
        <end position="156"/>
    </location>
</feature>
<dbReference type="EMBL" id="JADEYS010000022">
    <property type="protein sequence ID" value="MBE9399131.1"/>
    <property type="molecule type" value="Genomic_DNA"/>
</dbReference>
<dbReference type="Gene3D" id="3.30.450.20">
    <property type="entry name" value="PAS domain"/>
    <property type="match status" value="1"/>
</dbReference>
<evidence type="ECO:0000313" key="2">
    <source>
        <dbReference type="EMBL" id="MBE9399131.1"/>
    </source>
</evidence>
<name>A0A8J7K853_9GAMM</name>
<accession>A0A8J7K853</accession>
<dbReference type="InterPro" id="IPR035965">
    <property type="entry name" value="PAS-like_dom_sf"/>
</dbReference>
<dbReference type="RefSeq" id="WP_193954824.1">
    <property type="nucleotide sequence ID" value="NZ_JADEYS010000022.1"/>
</dbReference>
<comment type="caution">
    <text evidence="2">The sequence shown here is derived from an EMBL/GenBank/DDBJ whole genome shotgun (WGS) entry which is preliminary data.</text>
</comment>
<keyword evidence="3" id="KW-1185">Reference proteome</keyword>
<dbReference type="InterPro" id="IPR013978">
    <property type="entry name" value="MEKHLA"/>
</dbReference>